<evidence type="ECO:0000256" key="2">
    <source>
        <dbReference type="ARBA" id="ARBA00022803"/>
    </source>
</evidence>
<feature type="domain" description="Glycosyltransferase RgtA/B/C/D-like" evidence="4">
    <location>
        <begin position="69"/>
        <end position="221"/>
    </location>
</feature>
<feature type="transmembrane region" description="Helical" evidence="3">
    <location>
        <begin position="315"/>
        <end position="335"/>
    </location>
</feature>
<dbReference type="AlphaFoldDB" id="A0A9D7XVW7"/>
<reference evidence="5 6" key="1">
    <citation type="submission" date="2020-10" db="EMBL/GenBank/DDBJ databases">
        <title>Connecting structure to function with the recovery of over 1000 high-quality activated sludge metagenome-assembled genomes encoding full-length rRNA genes using long-read sequencing.</title>
        <authorList>
            <person name="Singleton C.M."/>
            <person name="Petriglieri F."/>
            <person name="Kristensen J.M."/>
            <person name="Kirkegaard R.H."/>
            <person name="Michaelsen T.Y."/>
            <person name="Andersen M.H."/>
            <person name="Karst S.M."/>
            <person name="Dueholm M.S."/>
            <person name="Nielsen P.H."/>
            <person name="Albertsen M."/>
        </authorList>
    </citation>
    <scope>NUCLEOTIDE SEQUENCE [LARGE SCALE GENOMIC DNA]</scope>
    <source>
        <strain evidence="5">Ribe_18-Q3-R11-54_MAXAC.273</strain>
    </source>
</reference>
<feature type="transmembrane region" description="Helical" evidence="3">
    <location>
        <begin position="208"/>
        <end position="230"/>
    </location>
</feature>
<dbReference type="PANTHER" id="PTHR44227">
    <property type="match status" value="1"/>
</dbReference>
<comment type="caution">
    <text evidence="5">The sequence shown here is derived from an EMBL/GenBank/DDBJ whole genome shotgun (WGS) entry which is preliminary data.</text>
</comment>
<organism evidence="5 6">
    <name type="scientific">Candidatus Opimibacter skivensis</name>
    <dbReference type="NCBI Taxonomy" id="2982028"/>
    <lineage>
        <taxon>Bacteria</taxon>
        <taxon>Pseudomonadati</taxon>
        <taxon>Bacteroidota</taxon>
        <taxon>Saprospiria</taxon>
        <taxon>Saprospirales</taxon>
        <taxon>Saprospiraceae</taxon>
        <taxon>Candidatus Opimibacter</taxon>
    </lineage>
</organism>
<feature type="transmembrane region" description="Helical" evidence="3">
    <location>
        <begin position="109"/>
        <end position="128"/>
    </location>
</feature>
<keyword evidence="3" id="KW-1133">Transmembrane helix</keyword>
<evidence type="ECO:0000259" key="4">
    <source>
        <dbReference type="Pfam" id="PF13231"/>
    </source>
</evidence>
<feature type="transmembrane region" description="Helical" evidence="3">
    <location>
        <begin position="347"/>
        <end position="366"/>
    </location>
</feature>
<evidence type="ECO:0000313" key="5">
    <source>
        <dbReference type="EMBL" id="MBK9985092.1"/>
    </source>
</evidence>
<evidence type="ECO:0000313" key="6">
    <source>
        <dbReference type="Proteomes" id="UP000808337"/>
    </source>
</evidence>
<feature type="transmembrane region" description="Helical" evidence="3">
    <location>
        <begin position="140"/>
        <end position="157"/>
    </location>
</feature>
<keyword evidence="1" id="KW-0677">Repeat</keyword>
<keyword evidence="3" id="KW-0472">Membrane</keyword>
<feature type="transmembrane region" description="Helical" evidence="3">
    <location>
        <begin position="164"/>
        <end position="196"/>
    </location>
</feature>
<evidence type="ECO:0000256" key="3">
    <source>
        <dbReference type="SAM" id="Phobius"/>
    </source>
</evidence>
<feature type="transmembrane region" description="Helical" evidence="3">
    <location>
        <begin position="291"/>
        <end position="309"/>
    </location>
</feature>
<keyword evidence="3" id="KW-0812">Transmembrane</keyword>
<protein>
    <submittedName>
        <fullName evidence="5">Glycosyltransferase family 39 protein</fullName>
    </submittedName>
</protein>
<proteinExistence type="predicted"/>
<sequence>MYWMCLPYGYVLDDQIVITGNDYTKKGISGIWEILSTESFSGYFHGQQDLVAGARYRPLSIISFAVEQSIFGDNRIERHFINILLYGLIGLLIFRVLSILFPEKETRNWLVSIPFLAVILYILHPVHSEVVANIKGRDEIMTALGAMGALYCVLRYLSSGKMNWLIFSGLAMFLGLMAKENAVTFLAVIPLTMYFFTNAKMKDYITALIPSLIAFIIYMVIRTNVIGYVFDSGKKITDLMNDPFIGMNTGERYATILYTLGQYIRLLVFPHPLTHDYYPYHIPIMNFGKPGTLISLAIYLVLGYVFFKLWKRKSIYAWAIGFFVATVSIVSNLFFPVGTFMNERFIFIPSIAFSVVCAWVFIQYGWSSEMKGIRFASVGILALVMGAYIFKTYVRVPAWKDSLSLNGQAAMVSVNSARNNCFMGTALFEEARDMKENDPAKKLELLQEADYYVDKSLAMYPTYSSANQIKSGLIAERYLRDGDLQRLLTDFTTILNAAPRTEYVPQFLDYLNGRAPKDSMIDFYYKAGYELLTKTKREYPTAVTILKLGEKIAPDDPRILFGLGKAFYGGGDQVQGTKYLERAYQINPALRDIQ</sequence>
<accession>A0A9D7XVW7</accession>
<dbReference type="InterPro" id="IPR038731">
    <property type="entry name" value="RgtA/B/C-like"/>
</dbReference>
<feature type="transmembrane region" description="Helical" evidence="3">
    <location>
        <begin position="372"/>
        <end position="390"/>
    </location>
</feature>
<gene>
    <name evidence="5" type="ORF">IPP15_22505</name>
</gene>
<dbReference type="EMBL" id="JADKGY010000032">
    <property type="protein sequence ID" value="MBK9985092.1"/>
    <property type="molecule type" value="Genomic_DNA"/>
</dbReference>
<dbReference type="PANTHER" id="PTHR44227:SF3">
    <property type="entry name" value="PROTEIN O-MANNOSYL-TRANSFERASE TMTC4"/>
    <property type="match status" value="1"/>
</dbReference>
<feature type="transmembrane region" description="Helical" evidence="3">
    <location>
        <begin position="79"/>
        <end position="97"/>
    </location>
</feature>
<name>A0A9D7XVW7_9BACT</name>
<dbReference type="SUPFAM" id="SSF48452">
    <property type="entry name" value="TPR-like"/>
    <property type="match status" value="1"/>
</dbReference>
<dbReference type="Pfam" id="PF13231">
    <property type="entry name" value="PMT_2"/>
    <property type="match status" value="1"/>
</dbReference>
<dbReference type="Gene3D" id="1.25.40.10">
    <property type="entry name" value="Tetratricopeptide repeat domain"/>
    <property type="match status" value="1"/>
</dbReference>
<dbReference type="InterPro" id="IPR011990">
    <property type="entry name" value="TPR-like_helical_dom_sf"/>
</dbReference>
<dbReference type="Proteomes" id="UP000808337">
    <property type="component" value="Unassembled WGS sequence"/>
</dbReference>
<evidence type="ECO:0000256" key="1">
    <source>
        <dbReference type="ARBA" id="ARBA00022737"/>
    </source>
</evidence>
<dbReference type="InterPro" id="IPR052346">
    <property type="entry name" value="O-mannosyl-transferase_TMTC"/>
</dbReference>
<keyword evidence="2" id="KW-0802">TPR repeat</keyword>